<keyword evidence="4" id="KW-1185">Reference proteome</keyword>
<accession>A0ABW4M646</accession>
<dbReference type="PANTHER" id="PTHR43428:SF1">
    <property type="entry name" value="ARSENATE REDUCTASE"/>
    <property type="match status" value="1"/>
</dbReference>
<dbReference type="GO" id="GO:0030612">
    <property type="term" value="F:arsenate reductase (thioredoxin) activity"/>
    <property type="evidence" value="ECO:0007669"/>
    <property type="project" value="UniProtKB-EC"/>
</dbReference>
<dbReference type="SUPFAM" id="SSF52788">
    <property type="entry name" value="Phosphotyrosine protein phosphatases I"/>
    <property type="match status" value="1"/>
</dbReference>
<keyword evidence="3" id="KW-0560">Oxidoreductase</keyword>
<evidence type="ECO:0000313" key="3">
    <source>
        <dbReference type="EMBL" id="MFD1746622.1"/>
    </source>
</evidence>
<sequence length="178" mass="19160">MTDKIYNVLFLCTGNSARSIMAESILAKEGQGRFRSYSAGSQPKGEVHPLSLKTLAALGYAHEGFRSKSWDEFAGGGQGESPVEFDFIFTVCDNAAGEACPVWVGHPVTAHWGVEDPAAFEGTEAEKLQAFAKAARYLRNRIAAFVNLPLASLDKLTLNSKLHEIGSMEGATTGFEKA</sequence>
<dbReference type="InterPro" id="IPR023485">
    <property type="entry name" value="Ptyr_pPase"/>
</dbReference>
<evidence type="ECO:0000256" key="1">
    <source>
        <dbReference type="ARBA" id="ARBA00022849"/>
    </source>
</evidence>
<evidence type="ECO:0000259" key="2">
    <source>
        <dbReference type="SMART" id="SM00226"/>
    </source>
</evidence>
<dbReference type="PANTHER" id="PTHR43428">
    <property type="entry name" value="ARSENATE REDUCTASE"/>
    <property type="match status" value="1"/>
</dbReference>
<name>A0ABW4M646_9HYPH</name>
<dbReference type="InterPro" id="IPR036196">
    <property type="entry name" value="Ptyr_pPase_sf"/>
</dbReference>
<keyword evidence="1" id="KW-0059">Arsenical resistance</keyword>
<gene>
    <name evidence="3" type="ORF">ACFSE1_14205</name>
</gene>
<dbReference type="Proteomes" id="UP001597322">
    <property type="component" value="Unassembled WGS sequence"/>
</dbReference>
<dbReference type="SMART" id="SM00226">
    <property type="entry name" value="LMWPc"/>
    <property type="match status" value="1"/>
</dbReference>
<dbReference type="EMBL" id="JBHUEQ010000025">
    <property type="protein sequence ID" value="MFD1746622.1"/>
    <property type="molecule type" value="Genomic_DNA"/>
</dbReference>
<dbReference type="Gene3D" id="3.40.50.2300">
    <property type="match status" value="1"/>
</dbReference>
<evidence type="ECO:0000313" key="4">
    <source>
        <dbReference type="Proteomes" id="UP001597322"/>
    </source>
</evidence>
<comment type="caution">
    <text evidence="3">The sequence shown here is derived from an EMBL/GenBank/DDBJ whole genome shotgun (WGS) entry which is preliminary data.</text>
</comment>
<reference evidence="4" key="1">
    <citation type="journal article" date="2019" name="Int. J. Syst. Evol. Microbiol.">
        <title>The Global Catalogue of Microorganisms (GCM) 10K type strain sequencing project: providing services to taxonomists for standard genome sequencing and annotation.</title>
        <authorList>
            <consortium name="The Broad Institute Genomics Platform"/>
            <consortium name="The Broad Institute Genome Sequencing Center for Infectious Disease"/>
            <person name="Wu L."/>
            <person name="Ma J."/>
        </authorList>
    </citation>
    <scope>NUCLEOTIDE SEQUENCE [LARGE SCALE GENOMIC DNA]</scope>
    <source>
        <strain evidence="4">CG52</strain>
    </source>
</reference>
<protein>
    <submittedName>
        <fullName evidence="3">Arsenate reductase ArsC</fullName>
        <ecNumber evidence="3">1.20.4.4</ecNumber>
    </submittedName>
</protein>
<dbReference type="Pfam" id="PF01451">
    <property type="entry name" value="LMWPc"/>
    <property type="match status" value="1"/>
</dbReference>
<proteinExistence type="predicted"/>
<dbReference type="RefSeq" id="WP_377402617.1">
    <property type="nucleotide sequence ID" value="NZ_JBHUEQ010000025.1"/>
</dbReference>
<dbReference type="EC" id="1.20.4.4" evidence="3"/>
<dbReference type="CDD" id="cd16345">
    <property type="entry name" value="LMWP_ArsC"/>
    <property type="match status" value="1"/>
</dbReference>
<feature type="domain" description="Phosphotyrosine protein phosphatase I" evidence="2">
    <location>
        <begin position="6"/>
        <end position="148"/>
    </location>
</feature>
<organism evidence="3 4">
    <name type="scientific">Rhizobium helianthi</name>
    <dbReference type="NCBI Taxonomy" id="1132695"/>
    <lineage>
        <taxon>Bacteria</taxon>
        <taxon>Pseudomonadati</taxon>
        <taxon>Pseudomonadota</taxon>
        <taxon>Alphaproteobacteria</taxon>
        <taxon>Hyphomicrobiales</taxon>
        <taxon>Rhizobiaceae</taxon>
        <taxon>Rhizobium/Agrobacterium group</taxon>
        <taxon>Rhizobium</taxon>
    </lineage>
</organism>